<name>C7YX26_FUSV7</name>
<dbReference type="VEuPathDB" id="FungiDB:NECHADRAFT_45546"/>
<comment type="similarity">
    <text evidence="3 12">Belongs to the cytochrome P450 family.</text>
</comment>
<keyword evidence="7" id="KW-1133">Transmembrane helix</keyword>
<comment type="cofactor">
    <cofactor evidence="1">
        <name>heme</name>
        <dbReference type="ChEBI" id="CHEBI:30413"/>
    </cofactor>
</comment>
<dbReference type="GO" id="GO:0016705">
    <property type="term" value="F:oxidoreductase activity, acting on paired donors, with incorporation or reduction of molecular oxygen"/>
    <property type="evidence" value="ECO:0007669"/>
    <property type="project" value="InterPro"/>
</dbReference>
<reference evidence="14 15" key="1">
    <citation type="journal article" date="2009" name="PLoS Genet.">
        <title>The genome of Nectria haematococca: contribution of supernumerary chromosomes to gene expansion.</title>
        <authorList>
            <person name="Coleman J.J."/>
            <person name="Rounsley S.D."/>
            <person name="Rodriguez-Carres M."/>
            <person name="Kuo A."/>
            <person name="Wasmann C.C."/>
            <person name="Grimwood J."/>
            <person name="Schmutz J."/>
            <person name="Taga M."/>
            <person name="White G.J."/>
            <person name="Zhou S."/>
            <person name="Schwartz D.C."/>
            <person name="Freitag M."/>
            <person name="Ma L.J."/>
            <person name="Danchin E.G."/>
            <person name="Henrissat B."/>
            <person name="Coutinho P.M."/>
            <person name="Nelson D.R."/>
            <person name="Straney D."/>
            <person name="Napoli C.A."/>
            <person name="Barker B.M."/>
            <person name="Gribskov M."/>
            <person name="Rep M."/>
            <person name="Kroken S."/>
            <person name="Molnar I."/>
            <person name="Rensing C."/>
            <person name="Kennell J.C."/>
            <person name="Zamora J."/>
            <person name="Farman M.L."/>
            <person name="Selker E.U."/>
            <person name="Salamov A."/>
            <person name="Shapiro H."/>
            <person name="Pangilinan J."/>
            <person name="Lindquist E."/>
            <person name="Lamers C."/>
            <person name="Grigoriev I.V."/>
            <person name="Geiser D.M."/>
            <person name="Covert S.F."/>
            <person name="Temporini E."/>
            <person name="Vanetten H.D."/>
        </authorList>
    </citation>
    <scope>NUCLEOTIDE SEQUENCE [LARGE SCALE GENOMIC DNA]</scope>
    <source>
        <strain evidence="15">ATCC MYA-4622 / CBS 123669 / FGSC 9596 / NRRL 45880 / 77-13-4</strain>
    </source>
</reference>
<dbReference type="InParanoid" id="C7YX26"/>
<evidence type="ECO:0000256" key="9">
    <source>
        <dbReference type="ARBA" id="ARBA00023004"/>
    </source>
</evidence>
<dbReference type="Gene3D" id="1.10.630.10">
    <property type="entry name" value="Cytochrome P450"/>
    <property type="match status" value="1"/>
</dbReference>
<dbReference type="GO" id="GO:0005506">
    <property type="term" value="F:iron ion binding"/>
    <property type="evidence" value="ECO:0007669"/>
    <property type="project" value="InterPro"/>
</dbReference>
<dbReference type="InterPro" id="IPR036396">
    <property type="entry name" value="Cyt_P450_sf"/>
</dbReference>
<dbReference type="GO" id="GO:0004497">
    <property type="term" value="F:monooxygenase activity"/>
    <property type="evidence" value="ECO:0007669"/>
    <property type="project" value="UniProtKB-KW"/>
</dbReference>
<dbReference type="KEGG" id="nhe:NECHADRAFT_45546"/>
<dbReference type="OrthoDB" id="1470350at2759"/>
<sequence>PINARYANKDTTLPRGGGKDGNSPILIPKGSSTAFSVHIIHRRKDIRGPDANEFKPERWEGRRVGWEYVPFNGGPRICIG</sequence>
<dbReference type="RefSeq" id="XP_003049471.1">
    <property type="nucleotide sequence ID" value="XM_003049425.1"/>
</dbReference>
<dbReference type="Proteomes" id="UP000005206">
    <property type="component" value="Chromosome 7"/>
</dbReference>
<evidence type="ECO:0000256" key="11">
    <source>
        <dbReference type="ARBA" id="ARBA00023136"/>
    </source>
</evidence>
<keyword evidence="4 12" id="KW-0349">Heme</keyword>
<dbReference type="InterPro" id="IPR001128">
    <property type="entry name" value="Cyt_P450"/>
</dbReference>
<dbReference type="AlphaFoldDB" id="C7YX26"/>
<evidence type="ECO:0000256" key="6">
    <source>
        <dbReference type="ARBA" id="ARBA00022723"/>
    </source>
</evidence>
<dbReference type="OMA" id="QEFAMLE"/>
<dbReference type="SUPFAM" id="SSF48264">
    <property type="entry name" value="Cytochrome P450"/>
    <property type="match status" value="1"/>
</dbReference>
<dbReference type="PANTHER" id="PTHR24287:SF1">
    <property type="entry name" value="P450, PUTATIVE (EUROFUNG)-RELATED"/>
    <property type="match status" value="1"/>
</dbReference>
<organism evidence="14 15">
    <name type="scientific">Fusarium vanettenii (strain ATCC MYA-4622 / CBS 123669 / FGSC 9596 / NRRL 45880 / 77-13-4)</name>
    <name type="common">Fusarium solani subsp. pisi</name>
    <dbReference type="NCBI Taxonomy" id="660122"/>
    <lineage>
        <taxon>Eukaryota</taxon>
        <taxon>Fungi</taxon>
        <taxon>Dikarya</taxon>
        <taxon>Ascomycota</taxon>
        <taxon>Pezizomycotina</taxon>
        <taxon>Sordariomycetes</taxon>
        <taxon>Hypocreomycetidae</taxon>
        <taxon>Hypocreales</taxon>
        <taxon>Nectriaceae</taxon>
        <taxon>Fusarium</taxon>
        <taxon>Fusarium solani species complex</taxon>
        <taxon>Fusarium vanettenii</taxon>
    </lineage>
</organism>
<dbReference type="GeneID" id="9666131"/>
<dbReference type="HOGENOM" id="CLU_178961_0_0_1"/>
<dbReference type="Pfam" id="PF00067">
    <property type="entry name" value="p450"/>
    <property type="match status" value="1"/>
</dbReference>
<dbReference type="eggNOG" id="KOG0157">
    <property type="taxonomic scope" value="Eukaryota"/>
</dbReference>
<dbReference type="GO" id="GO:0016020">
    <property type="term" value="C:membrane"/>
    <property type="evidence" value="ECO:0007669"/>
    <property type="project" value="UniProtKB-SubCell"/>
</dbReference>
<dbReference type="InterPro" id="IPR047146">
    <property type="entry name" value="Cyt_P450_E_CYP52_fungi"/>
</dbReference>
<proteinExistence type="inferred from homology"/>
<accession>C7YX26</accession>
<evidence type="ECO:0000313" key="14">
    <source>
        <dbReference type="EMBL" id="EEU43758.1"/>
    </source>
</evidence>
<keyword evidence="6 12" id="KW-0479">Metal-binding</keyword>
<evidence type="ECO:0000256" key="8">
    <source>
        <dbReference type="ARBA" id="ARBA00023002"/>
    </source>
</evidence>
<feature type="non-terminal residue" evidence="14">
    <location>
        <position position="1"/>
    </location>
</feature>
<dbReference type="InterPro" id="IPR017972">
    <property type="entry name" value="Cyt_P450_CS"/>
</dbReference>
<keyword evidence="11" id="KW-0472">Membrane</keyword>
<evidence type="ECO:0000256" key="4">
    <source>
        <dbReference type="ARBA" id="ARBA00022617"/>
    </source>
</evidence>
<evidence type="ECO:0000256" key="3">
    <source>
        <dbReference type="ARBA" id="ARBA00010617"/>
    </source>
</evidence>
<evidence type="ECO:0000313" key="15">
    <source>
        <dbReference type="Proteomes" id="UP000005206"/>
    </source>
</evidence>
<evidence type="ECO:0000256" key="12">
    <source>
        <dbReference type="RuleBase" id="RU000461"/>
    </source>
</evidence>
<protein>
    <recommendedName>
        <fullName evidence="16">Cytochrome P450</fullName>
    </recommendedName>
</protein>
<dbReference type="GO" id="GO:0020037">
    <property type="term" value="F:heme binding"/>
    <property type="evidence" value="ECO:0007669"/>
    <property type="project" value="InterPro"/>
</dbReference>
<gene>
    <name evidence="14" type="ORF">NECHADRAFT_45546</name>
</gene>
<keyword evidence="9 12" id="KW-0408">Iron</keyword>
<keyword evidence="5" id="KW-0812">Transmembrane</keyword>
<evidence type="ECO:0000256" key="10">
    <source>
        <dbReference type="ARBA" id="ARBA00023033"/>
    </source>
</evidence>
<feature type="non-terminal residue" evidence="14">
    <location>
        <position position="80"/>
    </location>
</feature>
<dbReference type="EMBL" id="GG698902">
    <property type="protein sequence ID" value="EEU43758.1"/>
    <property type="molecule type" value="Genomic_DNA"/>
</dbReference>
<evidence type="ECO:0000256" key="5">
    <source>
        <dbReference type="ARBA" id="ARBA00022692"/>
    </source>
</evidence>
<evidence type="ECO:0000256" key="7">
    <source>
        <dbReference type="ARBA" id="ARBA00022989"/>
    </source>
</evidence>
<keyword evidence="8 12" id="KW-0560">Oxidoreductase</keyword>
<keyword evidence="10 12" id="KW-0503">Monooxygenase</keyword>
<keyword evidence="15" id="KW-1185">Reference proteome</keyword>
<dbReference type="PANTHER" id="PTHR24287">
    <property type="entry name" value="P450, PUTATIVE (EUROFUNG)-RELATED"/>
    <property type="match status" value="1"/>
</dbReference>
<dbReference type="STRING" id="660122.C7YX26"/>
<evidence type="ECO:0000256" key="13">
    <source>
        <dbReference type="SAM" id="MobiDB-lite"/>
    </source>
</evidence>
<evidence type="ECO:0008006" key="16">
    <source>
        <dbReference type="Google" id="ProtNLM"/>
    </source>
</evidence>
<dbReference type="PROSITE" id="PS00086">
    <property type="entry name" value="CYTOCHROME_P450"/>
    <property type="match status" value="1"/>
</dbReference>
<evidence type="ECO:0000256" key="1">
    <source>
        <dbReference type="ARBA" id="ARBA00001971"/>
    </source>
</evidence>
<evidence type="ECO:0000256" key="2">
    <source>
        <dbReference type="ARBA" id="ARBA00004167"/>
    </source>
</evidence>
<feature type="region of interest" description="Disordered" evidence="13">
    <location>
        <begin position="1"/>
        <end position="27"/>
    </location>
</feature>
<comment type="subcellular location">
    <subcellularLocation>
        <location evidence="2">Membrane</location>
        <topology evidence="2">Single-pass membrane protein</topology>
    </subcellularLocation>
</comment>